<sequence length="140" mass="15749">MSSRISNIKIMRNGNNLIAGLAFMSVSLFSNNALAAWDYITVCDKEWVVTQEPMTSCAYGGSLYSDRGNLRNFYTSGSMSGHGNCVESHYVSDNQTIMGETHYWSGFIPLASQNHYYDESGKWVDIPSTCRVKKIWVNNH</sequence>
<name>A0A545UIL6_9GAMM</name>
<keyword evidence="1" id="KW-0732">Signal</keyword>
<dbReference type="Proteomes" id="UP000315439">
    <property type="component" value="Unassembled WGS sequence"/>
</dbReference>
<evidence type="ECO:0000313" key="3">
    <source>
        <dbReference type="Proteomes" id="UP000315439"/>
    </source>
</evidence>
<gene>
    <name evidence="2" type="ORF">FLL46_00015</name>
</gene>
<proteinExistence type="predicted"/>
<accession>A0A545UIL6</accession>
<evidence type="ECO:0000256" key="1">
    <source>
        <dbReference type="SAM" id="SignalP"/>
    </source>
</evidence>
<organism evidence="2 3">
    <name type="scientific">Aliikangiella coralliicola</name>
    <dbReference type="NCBI Taxonomy" id="2592383"/>
    <lineage>
        <taxon>Bacteria</taxon>
        <taxon>Pseudomonadati</taxon>
        <taxon>Pseudomonadota</taxon>
        <taxon>Gammaproteobacteria</taxon>
        <taxon>Oceanospirillales</taxon>
        <taxon>Pleioneaceae</taxon>
        <taxon>Aliikangiella</taxon>
    </lineage>
</organism>
<reference evidence="2 3" key="1">
    <citation type="submission" date="2019-07" db="EMBL/GenBank/DDBJ databases">
        <title>Draft genome for Aliikangiella sp. M105.</title>
        <authorList>
            <person name="Wang G."/>
        </authorList>
    </citation>
    <scope>NUCLEOTIDE SEQUENCE [LARGE SCALE GENOMIC DNA]</scope>
    <source>
        <strain evidence="2 3">M105</strain>
    </source>
</reference>
<dbReference type="AlphaFoldDB" id="A0A545UIL6"/>
<comment type="caution">
    <text evidence="2">The sequence shown here is derived from an EMBL/GenBank/DDBJ whole genome shotgun (WGS) entry which is preliminary data.</text>
</comment>
<dbReference type="EMBL" id="VIKS01000001">
    <property type="protein sequence ID" value="TQV89307.1"/>
    <property type="molecule type" value="Genomic_DNA"/>
</dbReference>
<dbReference type="OrthoDB" id="6401821at2"/>
<evidence type="ECO:0008006" key="4">
    <source>
        <dbReference type="Google" id="ProtNLM"/>
    </source>
</evidence>
<keyword evidence="3" id="KW-1185">Reference proteome</keyword>
<feature type="signal peptide" evidence="1">
    <location>
        <begin position="1"/>
        <end position="35"/>
    </location>
</feature>
<feature type="chain" id="PRO_5022069921" description="Secreted protein" evidence="1">
    <location>
        <begin position="36"/>
        <end position="140"/>
    </location>
</feature>
<protein>
    <recommendedName>
        <fullName evidence="4">Secreted protein</fullName>
    </recommendedName>
</protein>
<dbReference type="RefSeq" id="WP_142891371.1">
    <property type="nucleotide sequence ID" value="NZ_ML660160.1"/>
</dbReference>
<evidence type="ECO:0000313" key="2">
    <source>
        <dbReference type="EMBL" id="TQV89307.1"/>
    </source>
</evidence>